<organism evidence="8 9">
    <name type="scientific">Leucosporidium creatinivorum</name>
    <dbReference type="NCBI Taxonomy" id="106004"/>
    <lineage>
        <taxon>Eukaryota</taxon>
        <taxon>Fungi</taxon>
        <taxon>Dikarya</taxon>
        <taxon>Basidiomycota</taxon>
        <taxon>Pucciniomycotina</taxon>
        <taxon>Microbotryomycetes</taxon>
        <taxon>Leucosporidiales</taxon>
        <taxon>Leucosporidium</taxon>
    </lineage>
</organism>
<dbReference type="EMBL" id="MCGR01000071">
    <property type="protein sequence ID" value="ORY61909.1"/>
    <property type="molecule type" value="Genomic_DNA"/>
</dbReference>
<keyword evidence="2 7" id="KW-0812">Transmembrane</keyword>
<keyword evidence="9" id="KW-1185">Reference proteome</keyword>
<dbReference type="GO" id="GO:0005741">
    <property type="term" value="C:mitochondrial outer membrane"/>
    <property type="evidence" value="ECO:0007669"/>
    <property type="project" value="TreeGrafter"/>
</dbReference>
<dbReference type="FunCoup" id="A0A1Y2DRV2">
    <property type="interactions" value="28"/>
</dbReference>
<dbReference type="InParanoid" id="A0A1Y2DRV2"/>
<dbReference type="Pfam" id="PF08637">
    <property type="entry name" value="NCA2"/>
    <property type="match status" value="1"/>
</dbReference>
<evidence type="ECO:0000313" key="9">
    <source>
        <dbReference type="Proteomes" id="UP000193467"/>
    </source>
</evidence>
<dbReference type="PANTHER" id="PTHR28234">
    <property type="entry name" value="NUCLEAR CONTROL OF ATPASE PROTEIN 2"/>
    <property type="match status" value="1"/>
</dbReference>
<feature type="region of interest" description="Disordered" evidence="6">
    <location>
        <begin position="22"/>
        <end position="53"/>
    </location>
</feature>
<comment type="subcellular location">
    <subcellularLocation>
        <location evidence="1">Mitochondrion membrane</location>
        <topology evidence="1">Multi-pass membrane protein</topology>
    </subcellularLocation>
</comment>
<evidence type="ECO:0000256" key="3">
    <source>
        <dbReference type="ARBA" id="ARBA00022989"/>
    </source>
</evidence>
<evidence type="ECO:0000256" key="1">
    <source>
        <dbReference type="ARBA" id="ARBA00004225"/>
    </source>
</evidence>
<feature type="transmembrane region" description="Helical" evidence="7">
    <location>
        <begin position="556"/>
        <end position="577"/>
    </location>
</feature>
<accession>A0A1Y2DRV2</accession>
<name>A0A1Y2DRV2_9BASI</name>
<reference evidence="8 9" key="1">
    <citation type="submission" date="2016-07" db="EMBL/GenBank/DDBJ databases">
        <title>Pervasive Adenine N6-methylation of Active Genes in Fungi.</title>
        <authorList>
            <consortium name="DOE Joint Genome Institute"/>
            <person name="Mondo S.J."/>
            <person name="Dannebaum R.O."/>
            <person name="Kuo R.C."/>
            <person name="Labutti K."/>
            <person name="Haridas S."/>
            <person name="Kuo A."/>
            <person name="Salamov A."/>
            <person name="Ahrendt S.R."/>
            <person name="Lipzen A."/>
            <person name="Sullivan W."/>
            <person name="Andreopoulos W.B."/>
            <person name="Clum A."/>
            <person name="Lindquist E."/>
            <person name="Daum C."/>
            <person name="Ramamoorthy G.K."/>
            <person name="Gryganskyi A."/>
            <person name="Culley D."/>
            <person name="Magnuson J.K."/>
            <person name="James T.Y."/>
            <person name="O'Malley M.A."/>
            <person name="Stajich J.E."/>
            <person name="Spatafora J.W."/>
            <person name="Visel A."/>
            <person name="Grigoriev I.V."/>
        </authorList>
    </citation>
    <scope>NUCLEOTIDE SEQUENCE [LARGE SCALE GENOMIC DNA]</scope>
    <source>
        <strain evidence="8 9">62-1032</strain>
    </source>
</reference>
<protein>
    <submittedName>
        <fullName evidence="8">ATP synthase regulation protein NCA2-domain-containing protein</fullName>
    </submittedName>
</protein>
<evidence type="ECO:0000256" key="2">
    <source>
        <dbReference type="ARBA" id="ARBA00022692"/>
    </source>
</evidence>
<sequence>MSYASDLSQNLSTTLATLTPQLVQSPSPSASPSSTNLTAAATGPARAAPSTEAIQDRTAQLRNALAKLHPKHAITPKALAALIDDVFPPFQGLDALPLSSSTESAELVTLAQLAISSYGAVLKQLMEEAAELGEEDDWWARVESDAWQTGVFLVQSTPSRFISLTAATVSRLREITTAALHNHEERPSFLSLSTYRRAVPPSLFLTSVFPHLAAGTDKVEDDFGAVASTDESSEAGPLLTASRLTKKATRSLFFLTLSPLALTRQEIAFRRAEIRKARENLATRIGDLTLAAAVCEPSKGDLNLATLLSNSQQEQTIPTIANIKSATWTTILHLSQAISPSSSPSTLPTEVPPTPSDVAHSLSYLLTRTLPLHTKLTSQALEPLRRPPFLTRAWPYLLSVPVVTLILGRTVYNSRETLWRWSLEAGETIRSFLVDWVVEPVRGILETVRGGEGTGMTLMGKESLKSDLQSLERMVLDFGRDEYKLSEAQLAELGTRVREGDLTAVLKAWEQDIKSPIRSAVAGSLIRTLLIQVQKVKVDVALAMDGIEKMLHSQQLTFGFVGVAPSILVLYGFGSWARGMTRRDGGKKKVKEERRKCWMTLRQLDLLLSPPRQLPSPASPALTQGLLLLSLSSLRSYASSSQFPSQDTQLRTSFLEDVRALEDEGARAEGEARRVLLKRMWRWGRALEWTV</sequence>
<keyword evidence="5 7" id="KW-0472">Membrane</keyword>
<dbReference type="InterPro" id="IPR013946">
    <property type="entry name" value="NCA2-like"/>
</dbReference>
<keyword evidence="3 7" id="KW-1133">Transmembrane helix</keyword>
<evidence type="ECO:0000256" key="6">
    <source>
        <dbReference type="SAM" id="MobiDB-lite"/>
    </source>
</evidence>
<evidence type="ECO:0000313" key="8">
    <source>
        <dbReference type="EMBL" id="ORY61909.1"/>
    </source>
</evidence>
<dbReference type="AlphaFoldDB" id="A0A1Y2DRV2"/>
<evidence type="ECO:0000256" key="5">
    <source>
        <dbReference type="ARBA" id="ARBA00023136"/>
    </source>
</evidence>
<evidence type="ECO:0000256" key="4">
    <source>
        <dbReference type="ARBA" id="ARBA00023128"/>
    </source>
</evidence>
<gene>
    <name evidence="8" type="ORF">BCR35DRAFT_195294</name>
</gene>
<comment type="caution">
    <text evidence="8">The sequence shown here is derived from an EMBL/GenBank/DDBJ whole genome shotgun (WGS) entry which is preliminary data.</text>
</comment>
<evidence type="ECO:0000256" key="7">
    <source>
        <dbReference type="SAM" id="Phobius"/>
    </source>
</evidence>
<dbReference type="Proteomes" id="UP000193467">
    <property type="component" value="Unassembled WGS sequence"/>
</dbReference>
<keyword evidence="4" id="KW-0496">Mitochondrion</keyword>
<dbReference type="PANTHER" id="PTHR28234:SF1">
    <property type="entry name" value="NUCLEAR CONTROL OF ATPASE PROTEIN 2"/>
    <property type="match status" value="1"/>
</dbReference>
<dbReference type="STRING" id="106004.A0A1Y2DRV2"/>
<dbReference type="OrthoDB" id="413313at2759"/>
<feature type="compositionally biased region" description="Low complexity" evidence="6">
    <location>
        <begin position="25"/>
        <end position="49"/>
    </location>
</feature>
<proteinExistence type="predicted"/>